<protein>
    <submittedName>
        <fullName evidence="12">ATP-binding cassette, sub-family B, member 1A</fullName>
    </submittedName>
</protein>
<dbReference type="GO" id="GO:0090374">
    <property type="term" value="P:oligopeptide export from mitochondrion"/>
    <property type="evidence" value="ECO:0007669"/>
    <property type="project" value="TreeGrafter"/>
</dbReference>
<feature type="transmembrane region" description="Helical" evidence="9">
    <location>
        <begin position="869"/>
        <end position="893"/>
    </location>
</feature>
<dbReference type="InterPro" id="IPR003439">
    <property type="entry name" value="ABC_transporter-like_ATP-bd"/>
</dbReference>
<evidence type="ECO:0000256" key="6">
    <source>
        <dbReference type="ARBA" id="ARBA00022989"/>
    </source>
</evidence>
<dbReference type="CDD" id="cd18577">
    <property type="entry name" value="ABC_6TM_Pgp_ABCB1_D1_like"/>
    <property type="match status" value="1"/>
</dbReference>
<keyword evidence="7 9" id="KW-0472">Membrane</keyword>
<dbReference type="OrthoDB" id="6500128at2759"/>
<feature type="transmembrane region" description="Helical" evidence="9">
    <location>
        <begin position="38"/>
        <end position="67"/>
    </location>
</feature>
<dbReference type="PROSITE" id="PS50929">
    <property type="entry name" value="ABC_TM1F"/>
    <property type="match status" value="2"/>
</dbReference>
<dbReference type="CDD" id="cd18578">
    <property type="entry name" value="ABC_6TM_Pgp_ABCB1_D2_like"/>
    <property type="match status" value="1"/>
</dbReference>
<keyword evidence="13" id="KW-1185">Reference proteome</keyword>
<dbReference type="PROSITE" id="PS50893">
    <property type="entry name" value="ABC_TRANSPORTER_2"/>
    <property type="match status" value="2"/>
</dbReference>
<evidence type="ECO:0000256" key="2">
    <source>
        <dbReference type="ARBA" id="ARBA00007577"/>
    </source>
</evidence>
<dbReference type="Pfam" id="PF00664">
    <property type="entry name" value="ABC_membrane"/>
    <property type="match status" value="2"/>
</dbReference>
<name>A0A836CGZ9_9STRA</name>
<evidence type="ECO:0000259" key="11">
    <source>
        <dbReference type="PROSITE" id="PS50929"/>
    </source>
</evidence>
<dbReference type="InterPro" id="IPR027417">
    <property type="entry name" value="P-loop_NTPase"/>
</dbReference>
<feature type="domain" description="ABC transporter" evidence="10">
    <location>
        <begin position="969"/>
        <end position="1213"/>
    </location>
</feature>
<feature type="transmembrane region" description="Helical" evidence="9">
    <location>
        <begin position="641"/>
        <end position="666"/>
    </location>
</feature>
<dbReference type="InterPro" id="IPR017871">
    <property type="entry name" value="ABC_transporter-like_CS"/>
</dbReference>
<dbReference type="EMBL" id="JAFCMP010000146">
    <property type="protein sequence ID" value="KAG5184898.1"/>
    <property type="molecule type" value="Genomic_DNA"/>
</dbReference>
<dbReference type="Pfam" id="PF00005">
    <property type="entry name" value="ABC_tran"/>
    <property type="match status" value="2"/>
</dbReference>
<comment type="similarity">
    <text evidence="2">Belongs to the ABC transporter superfamily. ABCB family. Multidrug resistance exporter (TC 3.A.1.201) subfamily.</text>
</comment>
<proteinExistence type="inferred from homology"/>
<dbReference type="FunFam" id="3.40.50.300:FF:000251">
    <property type="entry name" value="ABC transporter B family member 19"/>
    <property type="match status" value="2"/>
</dbReference>
<dbReference type="GO" id="GO:0015421">
    <property type="term" value="F:ABC-type oligopeptide transporter activity"/>
    <property type="evidence" value="ECO:0007669"/>
    <property type="project" value="TreeGrafter"/>
</dbReference>
<feature type="region of interest" description="Disordered" evidence="8">
    <location>
        <begin position="595"/>
        <end position="626"/>
    </location>
</feature>
<sequence length="1220" mass="129745">MLIGTAAACTSGAAMPYFIVYFGKTLDGLNDSTDIKTVVQGFCLVFLVVGIVASVCGFIFVLCWTIAGERQALRLKEAYVKAILRQDVGWFDEHPAGQLPSMVTSLMGKVQDGIGRKIADSMMNGAGSMGCLIAAFYLNPTLSAILLSALPLIGFAVGMVTKLMSKSTLEGQGHYSRAGAVANEVFAGIRTVASLCAEPWEVARYGRHLLSAEKAGIKNGIQNGLGKASMFSCFYLAYALAFWYGIKQVSDDLAAGCTEDCASGGKVISSVFGVLFASMQLGQMSPGITALGLARTSAVIIFETIRRVPPIDAFSTEGARPDKPPSGALRLEGVGFHYPARPDDVVYGRIDLSVAEGETLALVGPSGGGKSTMTKLLLRFYDPTSGAIKLDGMDIRSLNLNWYRQQIGYVGQEPVLFAGSIRDNIANGKPGATDEEIINAAKAANAHEFIKGFPKGYRTDVGEGGLQLSGGQKQRVAIARAIIKDPAILLLDEATSALDSESEKVVQQALDKLHELKRRTTITIAHRLSTIQNSDRIAVIANKGVAEIGTHAELTALGGIYSQLCKAQGGGTGAAAGATGDDALDAETDKSLRDYSMQRTRSHSSSVDGAVKGGKKGDKDDDDDAPRAPMSRLWALNRPDWMWVVVGLVGAFITGSLFPTEGIIIANIQNTFYLTNADDMRRTGHLWTLGFVFLAIAATVGHLMLAAGFSTSGERMVRRLRETAFAAIVRHDIGWFDFEEHATGVLTGRLEEDANAMARATGMALGHKVQLIMTLCVGIVVGLAAAWQIGLVAIAMVPLIGFAGVVQMAMLSGGYGDTEGLDGGSSAGVVLGGALNGITTVNAFNMQADMSARYHDAVKGTIKDRKRRGLISGAAFGYSQGMMFWVFALLFWYGSILVDRGTVTFLAFFMSMFAVILGAFGIGQVNADMGAQKAGQQAAARVFALCDTNFKIDPLGAGGAKPERLSGAISFKNIKFSYPTRPEQPIYGGPLAPDGFSLEVAAGETVALVGPSGGGKSTCISLLMRFYDPASGSILVDGRSVQELNVHWLRSNIGYVGQEPVLFTGTIKENITKGNPDATMEEVENAARAANAHDFIMSFTDGYETDVGEKSALLSGGQKQRIAIARAILRNPNILLLDEATSALDNESERQVQAALDHLQSLQRRTTLVVAHRLTTIRNADKIAVLGTGAVRELGTHDELMATPGSTYGKLYRRQTDMFA</sequence>
<evidence type="ECO:0000256" key="8">
    <source>
        <dbReference type="SAM" id="MobiDB-lite"/>
    </source>
</evidence>
<feature type="domain" description="ABC transmembrane type-1" evidence="11">
    <location>
        <begin position="645"/>
        <end position="925"/>
    </location>
</feature>
<dbReference type="PROSITE" id="PS00211">
    <property type="entry name" value="ABC_TRANSPORTER_1"/>
    <property type="match status" value="2"/>
</dbReference>
<evidence type="ECO:0000256" key="9">
    <source>
        <dbReference type="SAM" id="Phobius"/>
    </source>
</evidence>
<dbReference type="InterPro" id="IPR011527">
    <property type="entry name" value="ABC1_TM_dom"/>
</dbReference>
<evidence type="ECO:0000259" key="10">
    <source>
        <dbReference type="PROSITE" id="PS50893"/>
    </source>
</evidence>
<dbReference type="SUPFAM" id="SSF52540">
    <property type="entry name" value="P-loop containing nucleoside triphosphate hydrolases"/>
    <property type="match status" value="2"/>
</dbReference>
<feature type="transmembrane region" description="Helical" evidence="9">
    <location>
        <begin position="769"/>
        <end position="787"/>
    </location>
</feature>
<feature type="compositionally biased region" description="Polar residues" evidence="8">
    <location>
        <begin position="597"/>
        <end position="606"/>
    </location>
</feature>
<evidence type="ECO:0000256" key="7">
    <source>
        <dbReference type="ARBA" id="ARBA00023136"/>
    </source>
</evidence>
<comment type="subcellular location">
    <subcellularLocation>
        <location evidence="1">Membrane</location>
        <topology evidence="1">Multi-pass membrane protein</topology>
    </subcellularLocation>
</comment>
<keyword evidence="6 9" id="KW-1133">Transmembrane helix</keyword>
<dbReference type="InterPro" id="IPR039421">
    <property type="entry name" value="Type_1_exporter"/>
</dbReference>
<dbReference type="GO" id="GO:0005743">
    <property type="term" value="C:mitochondrial inner membrane"/>
    <property type="evidence" value="ECO:0007669"/>
    <property type="project" value="TreeGrafter"/>
</dbReference>
<dbReference type="AlphaFoldDB" id="A0A836CGZ9"/>
<keyword evidence="5 12" id="KW-0067">ATP-binding</keyword>
<evidence type="ECO:0000313" key="12">
    <source>
        <dbReference type="EMBL" id="KAG5184898.1"/>
    </source>
</evidence>
<dbReference type="SMART" id="SM00382">
    <property type="entry name" value="AAA"/>
    <property type="match status" value="2"/>
</dbReference>
<dbReference type="InterPro" id="IPR003593">
    <property type="entry name" value="AAA+_ATPase"/>
</dbReference>
<feature type="domain" description="ABC transporter" evidence="10">
    <location>
        <begin position="329"/>
        <end position="567"/>
    </location>
</feature>
<dbReference type="Gene3D" id="1.20.1560.10">
    <property type="entry name" value="ABC transporter type 1, transmembrane domain"/>
    <property type="match status" value="2"/>
</dbReference>
<dbReference type="InterPro" id="IPR036640">
    <property type="entry name" value="ABC1_TM_sf"/>
</dbReference>
<dbReference type="Gene3D" id="3.40.50.300">
    <property type="entry name" value="P-loop containing nucleotide triphosphate hydrolases"/>
    <property type="match status" value="2"/>
</dbReference>
<feature type="transmembrane region" description="Helical" evidence="9">
    <location>
        <begin position="686"/>
        <end position="709"/>
    </location>
</feature>
<evidence type="ECO:0000313" key="13">
    <source>
        <dbReference type="Proteomes" id="UP000664859"/>
    </source>
</evidence>
<dbReference type="GO" id="GO:0016887">
    <property type="term" value="F:ATP hydrolysis activity"/>
    <property type="evidence" value="ECO:0007669"/>
    <property type="project" value="InterPro"/>
</dbReference>
<keyword evidence="3 9" id="KW-0812">Transmembrane</keyword>
<evidence type="ECO:0000256" key="4">
    <source>
        <dbReference type="ARBA" id="ARBA00022741"/>
    </source>
</evidence>
<evidence type="ECO:0000256" key="3">
    <source>
        <dbReference type="ARBA" id="ARBA00022692"/>
    </source>
</evidence>
<feature type="transmembrane region" description="Helical" evidence="9">
    <location>
        <begin position="905"/>
        <end position="923"/>
    </location>
</feature>
<comment type="caution">
    <text evidence="12">The sequence shown here is derived from an EMBL/GenBank/DDBJ whole genome shotgun (WGS) entry which is preliminary data.</text>
</comment>
<dbReference type="Proteomes" id="UP000664859">
    <property type="component" value="Unassembled WGS sequence"/>
</dbReference>
<dbReference type="PANTHER" id="PTHR43394:SF27">
    <property type="entry name" value="ATP-DEPENDENT TRANSLOCASE ABCB1-LIKE"/>
    <property type="match status" value="1"/>
</dbReference>
<dbReference type="PANTHER" id="PTHR43394">
    <property type="entry name" value="ATP-DEPENDENT PERMEASE MDL1, MITOCHONDRIAL"/>
    <property type="match status" value="1"/>
</dbReference>
<feature type="transmembrane region" description="Helical" evidence="9">
    <location>
        <begin position="144"/>
        <end position="164"/>
    </location>
</feature>
<feature type="transmembrane region" description="Helical" evidence="9">
    <location>
        <begin position="793"/>
        <end position="811"/>
    </location>
</feature>
<evidence type="ECO:0000256" key="5">
    <source>
        <dbReference type="ARBA" id="ARBA00022840"/>
    </source>
</evidence>
<organism evidence="12 13">
    <name type="scientific">Tribonema minus</name>
    <dbReference type="NCBI Taxonomy" id="303371"/>
    <lineage>
        <taxon>Eukaryota</taxon>
        <taxon>Sar</taxon>
        <taxon>Stramenopiles</taxon>
        <taxon>Ochrophyta</taxon>
        <taxon>PX clade</taxon>
        <taxon>Xanthophyceae</taxon>
        <taxon>Tribonematales</taxon>
        <taxon>Tribonemataceae</taxon>
        <taxon>Tribonema</taxon>
    </lineage>
</organism>
<gene>
    <name evidence="12" type="ORF">JKP88DRAFT_185505</name>
</gene>
<evidence type="ECO:0000256" key="1">
    <source>
        <dbReference type="ARBA" id="ARBA00004141"/>
    </source>
</evidence>
<keyword evidence="4" id="KW-0547">Nucleotide-binding</keyword>
<reference evidence="12" key="1">
    <citation type="submission" date="2021-02" db="EMBL/GenBank/DDBJ databases">
        <title>First Annotated Genome of the Yellow-green Alga Tribonema minus.</title>
        <authorList>
            <person name="Mahan K.M."/>
        </authorList>
    </citation>
    <scope>NUCLEOTIDE SEQUENCE</scope>
    <source>
        <strain evidence="12">UTEX B ZZ1240</strain>
    </source>
</reference>
<accession>A0A836CGZ9</accession>
<dbReference type="SUPFAM" id="SSF90123">
    <property type="entry name" value="ABC transporter transmembrane region"/>
    <property type="match status" value="2"/>
</dbReference>
<feature type="domain" description="ABC transmembrane type-1" evidence="11">
    <location>
        <begin position="2"/>
        <end position="293"/>
    </location>
</feature>
<dbReference type="CDD" id="cd03249">
    <property type="entry name" value="ABC_MTABC3_MDL1_MDL2"/>
    <property type="match status" value="2"/>
</dbReference>
<dbReference type="GO" id="GO:0005524">
    <property type="term" value="F:ATP binding"/>
    <property type="evidence" value="ECO:0007669"/>
    <property type="project" value="UniProtKB-KW"/>
</dbReference>